<name>Q76YR6_9CAUD</name>
<evidence type="ECO:0000313" key="1">
    <source>
        <dbReference type="EMBL" id="AAQ17830.1"/>
    </source>
</evidence>
<accession>Q76YR6</accession>
<gene>
    <name evidence="1" type="ORF">Aeh1ORF164c</name>
</gene>
<protein>
    <submittedName>
        <fullName evidence="1">Uncharacterized protein</fullName>
    </submittedName>
</protein>
<evidence type="ECO:0000313" key="2">
    <source>
        <dbReference type="Proteomes" id="UP000002555"/>
    </source>
</evidence>
<dbReference type="OrthoDB" id="19211at10239"/>
<organism evidence="1 2">
    <name type="scientific">Aeromonas phage Aeh1</name>
    <dbReference type="NCBI Taxonomy" id="2880362"/>
    <lineage>
        <taxon>Viruses</taxon>
        <taxon>Duplodnaviria</taxon>
        <taxon>Heunggongvirae</taxon>
        <taxon>Uroviricota</taxon>
        <taxon>Caudoviricetes</taxon>
        <taxon>Pantevenvirales</taxon>
        <taxon>Straboviridae</taxon>
        <taxon>Cinqassovirus</taxon>
        <taxon>Cinqassovirus aeh1</taxon>
    </lineage>
</organism>
<sequence>MSRTTRVKNKNEVKYLIGHDFWKDNCNEYYRIGKYDYWRYHIQQERINMNVYEEYEREKNQIVRGYDCEVSKTGNYSNKSCRQYANLGRAKVRDQLKKISLDNTDVEIIDRRKYDTCAFRWFIQW</sequence>
<dbReference type="EMBL" id="AY266303">
    <property type="protein sequence ID" value="AAQ17830.1"/>
    <property type="molecule type" value="Genomic_DNA"/>
</dbReference>
<reference evidence="1 2" key="1">
    <citation type="journal article" date="2001" name="J. Bacteriol.">
        <title>Phylogeny of the major head and tail genes of the wide-ranging T4-type bacteriophages.</title>
        <authorList>
            <person name="Tetart F."/>
            <person name="Desplats C."/>
            <person name="Kutateladze M."/>
            <person name="Monod C."/>
            <person name="Ackermann H.W."/>
            <person name="Krisch H.M."/>
        </authorList>
    </citation>
    <scope>NUCLEOTIDE SEQUENCE</scope>
</reference>
<proteinExistence type="predicted"/>
<dbReference type="Proteomes" id="UP000002555">
    <property type="component" value="Segment"/>
</dbReference>
<keyword evidence="2" id="KW-1185">Reference proteome</keyword>
<dbReference type="KEGG" id="vg:2657953"/>
<dbReference type="RefSeq" id="NP_944053.1">
    <property type="nucleotide sequence ID" value="NC_005260.1"/>
</dbReference>